<keyword evidence="3" id="KW-1185">Reference proteome</keyword>
<sequence length="213" mass="24784">MYNLKFFSLILVAAKLAIALPTEAPFVEIRKRDLLNKFNDCEKVEYCAGSLKESVSNKVKRQLEESKNTEWSNFAKEEYYKHENFEWEQVEYYEKFNSSNGDEDLYKEYERFLNVTETYHEVMNLTTSNGESNWNSTEYEEVLHESPFFDQSGAELLGSIWYCVKKGGECYSPSVEYKGSKKDNAVDRHFGKIICSHGAKTVVSCPINIFIEK</sequence>
<evidence type="ECO:0000256" key="1">
    <source>
        <dbReference type="SAM" id="SignalP"/>
    </source>
</evidence>
<proteinExistence type="predicted"/>
<dbReference type="AlphaFoldDB" id="A0AAD5U0X4"/>
<dbReference type="Proteomes" id="UP001211065">
    <property type="component" value="Unassembled WGS sequence"/>
</dbReference>
<reference evidence="2" key="1">
    <citation type="submission" date="2020-05" db="EMBL/GenBank/DDBJ databases">
        <title>Phylogenomic resolution of chytrid fungi.</title>
        <authorList>
            <person name="Stajich J.E."/>
            <person name="Amses K."/>
            <person name="Simmons R."/>
            <person name="Seto K."/>
            <person name="Myers J."/>
            <person name="Bonds A."/>
            <person name="Quandt C.A."/>
            <person name="Barry K."/>
            <person name="Liu P."/>
            <person name="Grigoriev I."/>
            <person name="Longcore J.E."/>
            <person name="James T.Y."/>
        </authorList>
    </citation>
    <scope>NUCLEOTIDE SEQUENCE</scope>
    <source>
        <strain evidence="2">JEL0476</strain>
    </source>
</reference>
<dbReference type="EMBL" id="JADGJW010000590">
    <property type="protein sequence ID" value="KAJ3214816.1"/>
    <property type="molecule type" value="Genomic_DNA"/>
</dbReference>
<evidence type="ECO:0000313" key="3">
    <source>
        <dbReference type="Proteomes" id="UP001211065"/>
    </source>
</evidence>
<comment type="caution">
    <text evidence="2">The sequence shown here is derived from an EMBL/GenBank/DDBJ whole genome shotgun (WGS) entry which is preliminary data.</text>
</comment>
<gene>
    <name evidence="2" type="ORF">HK099_006663</name>
</gene>
<keyword evidence="1" id="KW-0732">Signal</keyword>
<name>A0AAD5U0X4_9FUNG</name>
<protein>
    <submittedName>
        <fullName evidence="2">Uncharacterized protein</fullName>
    </submittedName>
</protein>
<organism evidence="2 3">
    <name type="scientific">Clydaea vesicula</name>
    <dbReference type="NCBI Taxonomy" id="447962"/>
    <lineage>
        <taxon>Eukaryota</taxon>
        <taxon>Fungi</taxon>
        <taxon>Fungi incertae sedis</taxon>
        <taxon>Chytridiomycota</taxon>
        <taxon>Chytridiomycota incertae sedis</taxon>
        <taxon>Chytridiomycetes</taxon>
        <taxon>Lobulomycetales</taxon>
        <taxon>Lobulomycetaceae</taxon>
        <taxon>Clydaea</taxon>
    </lineage>
</organism>
<feature type="chain" id="PRO_5042214105" evidence="1">
    <location>
        <begin position="20"/>
        <end position="213"/>
    </location>
</feature>
<evidence type="ECO:0000313" key="2">
    <source>
        <dbReference type="EMBL" id="KAJ3214816.1"/>
    </source>
</evidence>
<accession>A0AAD5U0X4</accession>
<feature type="signal peptide" evidence="1">
    <location>
        <begin position="1"/>
        <end position="19"/>
    </location>
</feature>